<evidence type="ECO:0000313" key="3">
    <source>
        <dbReference type="Proteomes" id="UP000033491"/>
    </source>
</evidence>
<dbReference type="NCBIfam" id="NF033573">
    <property type="entry name" value="transpos_IS200"/>
    <property type="match status" value="1"/>
</dbReference>
<sequence>MSKGKNRLDGAIYERNYVYNFHFHLIWVTKYRQPVFTTPALIDDMQTILERIAMLNEVTIEQVEIMPDHVHLLISFKPKYAPTNIVKAFKGGAARMFFEKHPEIKAQKFWGGHLWSHSYYMSTLGNMSRETVQNYIANQKRHNLQQ</sequence>
<dbReference type="GO" id="GO:0006313">
    <property type="term" value="P:DNA transposition"/>
    <property type="evidence" value="ECO:0007669"/>
    <property type="project" value="InterPro"/>
</dbReference>
<dbReference type="InterPro" id="IPR002686">
    <property type="entry name" value="Transposase_17"/>
</dbReference>
<dbReference type="SMART" id="SM01321">
    <property type="entry name" value="Y1_Tnp"/>
    <property type="match status" value="1"/>
</dbReference>
<gene>
    <name evidence="2" type="ORF">VC81_01945</name>
</gene>
<dbReference type="STRING" id="216463.VC81_01945"/>
<dbReference type="EMBL" id="JZCR01000005">
    <property type="protein sequence ID" value="KJW13680.1"/>
    <property type="molecule type" value="Genomic_DNA"/>
</dbReference>
<dbReference type="Proteomes" id="UP000033491">
    <property type="component" value="Unassembled WGS sequence"/>
</dbReference>
<evidence type="ECO:0000313" key="2">
    <source>
        <dbReference type="EMBL" id="KJW13680.1"/>
    </source>
</evidence>
<comment type="caution">
    <text evidence="2">The sequence shown here is derived from an EMBL/GenBank/DDBJ whole genome shotgun (WGS) entry which is preliminary data.</text>
</comment>
<accession>A0A0F3RUU5</accession>
<dbReference type="Gene3D" id="3.30.70.1290">
    <property type="entry name" value="Transposase IS200-like"/>
    <property type="match status" value="1"/>
</dbReference>
<dbReference type="PATRIC" id="fig|216463.3.peg.2190"/>
<dbReference type="GO" id="GO:0004803">
    <property type="term" value="F:transposase activity"/>
    <property type="evidence" value="ECO:0007669"/>
    <property type="project" value="InterPro"/>
</dbReference>
<dbReference type="RefSeq" id="WP_045806470.1">
    <property type="nucleotide sequence ID" value="NZ_JZCR01000005.1"/>
</dbReference>
<dbReference type="AlphaFoldDB" id="A0A0F3RUU5"/>
<organism evidence="2 3">
    <name type="scientific">Levilactobacillus spicheri</name>
    <dbReference type="NCBI Taxonomy" id="216463"/>
    <lineage>
        <taxon>Bacteria</taxon>
        <taxon>Bacillati</taxon>
        <taxon>Bacillota</taxon>
        <taxon>Bacilli</taxon>
        <taxon>Lactobacillales</taxon>
        <taxon>Lactobacillaceae</taxon>
        <taxon>Levilactobacillus</taxon>
    </lineage>
</organism>
<dbReference type="OrthoDB" id="9798161at2"/>
<evidence type="ECO:0000259" key="1">
    <source>
        <dbReference type="SMART" id="SM01321"/>
    </source>
</evidence>
<dbReference type="PANTHER" id="PTHR33360">
    <property type="entry name" value="TRANSPOSASE FOR INSERTION SEQUENCE ELEMENT IS200"/>
    <property type="match status" value="1"/>
</dbReference>
<dbReference type="PANTHER" id="PTHR33360:SF2">
    <property type="entry name" value="TRANSPOSASE FOR INSERTION SEQUENCE ELEMENT IS200"/>
    <property type="match status" value="1"/>
</dbReference>
<reference evidence="2 3" key="1">
    <citation type="submission" date="2015-03" db="EMBL/GenBank/DDBJ databases">
        <authorList>
            <person name="Zheng J."/>
            <person name="Ganezle M."/>
        </authorList>
    </citation>
    <scope>NUCLEOTIDE SEQUENCE [LARGE SCALE GENOMIC DNA]</scope>
    <source>
        <strain evidence="2 3">LP38</strain>
    </source>
</reference>
<dbReference type="Pfam" id="PF01797">
    <property type="entry name" value="Y1_Tnp"/>
    <property type="match status" value="1"/>
</dbReference>
<proteinExistence type="predicted"/>
<name>A0A0F3RUU5_9LACO</name>
<dbReference type="SUPFAM" id="SSF143422">
    <property type="entry name" value="Transposase IS200-like"/>
    <property type="match status" value="1"/>
</dbReference>
<dbReference type="InterPro" id="IPR036515">
    <property type="entry name" value="Transposase_17_sf"/>
</dbReference>
<dbReference type="GO" id="GO:0003677">
    <property type="term" value="F:DNA binding"/>
    <property type="evidence" value="ECO:0007669"/>
    <property type="project" value="InterPro"/>
</dbReference>
<feature type="domain" description="Transposase IS200-like" evidence="1">
    <location>
        <begin position="18"/>
        <end position="139"/>
    </location>
</feature>
<protein>
    <submittedName>
        <fullName evidence="2">Transposase</fullName>
    </submittedName>
</protein>